<evidence type="ECO:0000256" key="4">
    <source>
        <dbReference type="ARBA" id="ARBA00023136"/>
    </source>
</evidence>
<evidence type="ECO:0008006" key="8">
    <source>
        <dbReference type="Google" id="ProtNLM"/>
    </source>
</evidence>
<dbReference type="InterPro" id="IPR047680">
    <property type="entry name" value="MarP-like"/>
</dbReference>
<dbReference type="PANTHER" id="PTHR43019:SF23">
    <property type="entry name" value="PROTEASE DO-LIKE 5, CHLOROPLASTIC"/>
    <property type="match status" value="1"/>
</dbReference>
<dbReference type="Proteomes" id="UP000058305">
    <property type="component" value="Chromosome"/>
</dbReference>
<dbReference type="AlphaFoldDB" id="A0A0X8E322"/>
<dbReference type="InterPro" id="IPR001940">
    <property type="entry name" value="Peptidase_S1C"/>
</dbReference>
<keyword evidence="3 5" id="KW-1133">Transmembrane helix</keyword>
<keyword evidence="2 5" id="KW-0812">Transmembrane</keyword>
<evidence type="ECO:0000256" key="5">
    <source>
        <dbReference type="SAM" id="Phobius"/>
    </source>
</evidence>
<feature type="transmembrane region" description="Helical" evidence="5">
    <location>
        <begin position="30"/>
        <end position="48"/>
    </location>
</feature>
<dbReference type="GO" id="GO:0009403">
    <property type="term" value="P:toxin biosynthetic process"/>
    <property type="evidence" value="ECO:0007669"/>
    <property type="project" value="InterPro"/>
</dbReference>
<reference evidence="6 7" key="1">
    <citation type="journal article" date="2016" name="J. Biotechnol.">
        <title>First complete genome sequence of a species in the genus Microterricola, an extremophilic cold active enzyme producing bacterial strain ERGS5:02 isolated from Sikkim Himalaya.</title>
        <authorList>
            <person name="Himanshu"/>
            <person name="Swarnkar M.K."/>
            <person name="Singh D."/>
            <person name="Kumar R."/>
        </authorList>
    </citation>
    <scope>NUCLEOTIDE SEQUENCE [LARGE SCALE GENOMIC DNA]</scope>
    <source>
        <strain evidence="6 7">ERGS5:02</strain>
    </source>
</reference>
<dbReference type="GO" id="GO:0006508">
    <property type="term" value="P:proteolysis"/>
    <property type="evidence" value="ECO:0007669"/>
    <property type="project" value="InterPro"/>
</dbReference>
<dbReference type="OrthoDB" id="9766361at2"/>
<protein>
    <recommendedName>
        <fullName evidence="8">Colicin V production protein</fullName>
    </recommendedName>
</protein>
<dbReference type="PANTHER" id="PTHR43019">
    <property type="entry name" value="SERINE ENDOPROTEASE DEGS"/>
    <property type="match status" value="1"/>
</dbReference>
<evidence type="ECO:0000256" key="1">
    <source>
        <dbReference type="ARBA" id="ARBA00004141"/>
    </source>
</evidence>
<dbReference type="Gene3D" id="2.40.10.10">
    <property type="entry name" value="Trypsin-like serine proteases"/>
    <property type="match status" value="2"/>
</dbReference>
<dbReference type="Pfam" id="PF02674">
    <property type="entry name" value="Colicin_V"/>
    <property type="match status" value="1"/>
</dbReference>
<evidence type="ECO:0000313" key="7">
    <source>
        <dbReference type="Proteomes" id="UP000058305"/>
    </source>
</evidence>
<feature type="transmembrane region" description="Helical" evidence="5">
    <location>
        <begin position="60"/>
        <end position="86"/>
    </location>
</feature>
<evidence type="ECO:0000256" key="2">
    <source>
        <dbReference type="ARBA" id="ARBA00022692"/>
    </source>
</evidence>
<dbReference type="EMBL" id="CP014145">
    <property type="protein sequence ID" value="AMB59168.1"/>
    <property type="molecule type" value="Genomic_DNA"/>
</dbReference>
<evidence type="ECO:0000313" key="6">
    <source>
        <dbReference type="EMBL" id="AMB59168.1"/>
    </source>
</evidence>
<dbReference type="PRINTS" id="PR00834">
    <property type="entry name" value="PROTEASES2C"/>
</dbReference>
<comment type="subcellular location">
    <subcellularLocation>
        <location evidence="1">Membrane</location>
        <topology evidence="1">Multi-pass membrane protein</topology>
    </subcellularLocation>
</comment>
<dbReference type="NCBIfam" id="NF033740">
    <property type="entry name" value="MarP_fam_protase"/>
    <property type="match status" value="1"/>
</dbReference>
<dbReference type="InterPro" id="IPR003825">
    <property type="entry name" value="Colicin-V_CvpA"/>
</dbReference>
<gene>
    <name evidence="6" type="ORF">AWU67_10190</name>
</gene>
<sequence length="390" mass="38469">MTSSLILDIVVGLILLGAALSGWRAGLFRSAFGALGLIAGGVAAYMLLPQISAWAPAPEWRAAIVIGSGVLLLVAGNALGSLLGGLLGRGMKVIKLSVLDRIAGFALSLVATALVLGTVAGGVASMGVPPVTQAIAGSATLGSIDRMTPDPVRSFLAGVRTSAMNDALPWVIDTIAPPETMPPAASVDAGSPALTAAAASVVRVTGTAPACGISLVGSGFVVSDDRVVTNAHVVAGVDEAVIEAPGEQPKTARVVYYDAATDLAVLDVDGLDAAPLDLGSALSRGAGAAVQGYPLGGPFRSQAATVAEVTSIPRTDGSFGREVYALSVEIQQGNSGGPLLDQSGDVVGVVFAKSAVDGDIAYALTLSELAPVAAAAPGLAAPVSSGVCTG</sequence>
<dbReference type="KEGG" id="mvd:AWU67_10190"/>
<reference evidence="7" key="2">
    <citation type="submission" date="2016-01" db="EMBL/GenBank/DDBJ databases">
        <title>First complete genome sequence of a species in the genus Microterricola, an extremophilic cold active enzyme producing strain ERGS5:02 isolated from Sikkim Himalaya.</title>
        <authorList>
            <person name="Kumar R."/>
            <person name="Singh D."/>
            <person name="Swarnkar M.K."/>
        </authorList>
    </citation>
    <scope>NUCLEOTIDE SEQUENCE [LARGE SCALE GENOMIC DNA]</scope>
    <source>
        <strain evidence="7">ERGS5:02</strain>
    </source>
</reference>
<dbReference type="RefSeq" id="WP_067228528.1">
    <property type="nucleotide sequence ID" value="NZ_CP014145.1"/>
</dbReference>
<name>A0A0X8E322_9MICO</name>
<dbReference type="InterPro" id="IPR009003">
    <property type="entry name" value="Peptidase_S1_PA"/>
</dbReference>
<dbReference type="InterPro" id="IPR043504">
    <property type="entry name" value="Peptidase_S1_PA_chymotrypsin"/>
</dbReference>
<keyword evidence="7" id="KW-1185">Reference proteome</keyword>
<dbReference type="GO" id="GO:0016020">
    <property type="term" value="C:membrane"/>
    <property type="evidence" value="ECO:0007669"/>
    <property type="project" value="UniProtKB-SubCell"/>
</dbReference>
<accession>A0A0X8E322</accession>
<dbReference type="Pfam" id="PF13365">
    <property type="entry name" value="Trypsin_2"/>
    <property type="match status" value="1"/>
</dbReference>
<feature type="transmembrane region" description="Helical" evidence="5">
    <location>
        <begin position="98"/>
        <end position="123"/>
    </location>
</feature>
<feature type="transmembrane region" description="Helical" evidence="5">
    <location>
        <begin position="6"/>
        <end position="23"/>
    </location>
</feature>
<proteinExistence type="predicted"/>
<organism evidence="6 7">
    <name type="scientific">Microterricola viridarii</name>
    <dbReference type="NCBI Taxonomy" id="412690"/>
    <lineage>
        <taxon>Bacteria</taxon>
        <taxon>Bacillati</taxon>
        <taxon>Actinomycetota</taxon>
        <taxon>Actinomycetes</taxon>
        <taxon>Micrococcales</taxon>
        <taxon>Microbacteriaceae</taxon>
        <taxon>Microterricola</taxon>
    </lineage>
</organism>
<dbReference type="SUPFAM" id="SSF50494">
    <property type="entry name" value="Trypsin-like serine proteases"/>
    <property type="match status" value="1"/>
</dbReference>
<evidence type="ECO:0000256" key="3">
    <source>
        <dbReference type="ARBA" id="ARBA00022989"/>
    </source>
</evidence>
<dbReference type="GO" id="GO:0004252">
    <property type="term" value="F:serine-type endopeptidase activity"/>
    <property type="evidence" value="ECO:0007669"/>
    <property type="project" value="InterPro"/>
</dbReference>
<keyword evidence="4 5" id="KW-0472">Membrane</keyword>